<evidence type="ECO:0000313" key="3">
    <source>
        <dbReference type="Proteomes" id="UP001235344"/>
    </source>
</evidence>
<gene>
    <name evidence="2" type="ORF">B6N23_05125</name>
</gene>
<name>A0ABY9H742_9GAMM</name>
<proteinExistence type="predicted"/>
<feature type="signal peptide" evidence="1">
    <location>
        <begin position="1"/>
        <end position="22"/>
    </location>
</feature>
<dbReference type="RefSeq" id="WP_305502489.1">
    <property type="nucleotide sequence ID" value="NZ_CP131913.1"/>
</dbReference>
<evidence type="ECO:0000256" key="1">
    <source>
        <dbReference type="SAM" id="SignalP"/>
    </source>
</evidence>
<dbReference type="EMBL" id="CP131913">
    <property type="protein sequence ID" value="WLI74302.1"/>
    <property type="molecule type" value="Genomic_DNA"/>
</dbReference>
<evidence type="ECO:0000313" key="2">
    <source>
        <dbReference type="EMBL" id="WLI74302.1"/>
    </source>
</evidence>
<organism evidence="2 3">
    <name type="scientific">Halomonas alkalicola</name>
    <dbReference type="NCBI Taxonomy" id="1930622"/>
    <lineage>
        <taxon>Bacteria</taxon>
        <taxon>Pseudomonadati</taxon>
        <taxon>Pseudomonadota</taxon>
        <taxon>Gammaproteobacteria</taxon>
        <taxon>Oceanospirillales</taxon>
        <taxon>Halomonadaceae</taxon>
        <taxon>Halomonas</taxon>
    </lineage>
</organism>
<keyword evidence="3" id="KW-1185">Reference proteome</keyword>
<keyword evidence="1" id="KW-0732">Signal</keyword>
<evidence type="ECO:0008006" key="4">
    <source>
        <dbReference type="Google" id="ProtNLM"/>
    </source>
</evidence>
<feature type="chain" id="PRO_5045780468" description="Lipoprotein" evidence="1">
    <location>
        <begin position="23"/>
        <end position="198"/>
    </location>
</feature>
<sequence length="198" mass="21252">MKLWYRGCSLGLLLLLAGCGGADNGDAAPEAPAEEPEAEVVVEAPAPEPEPEVAPFDEPVAIEFAASLRTDRRLMVEGESNLPEGARLQIVVERELSGVRWQQRTTLQEGRFHAGPFGPGSGLPDGGYTITVNLPEASVQPLEVRRKIGQQGEHLSGPLVSTSRHGLGQVASVSRRFLVGSEPRRTDDRVEVEVLGVE</sequence>
<reference evidence="2 3" key="1">
    <citation type="submission" date="2023-08" db="EMBL/GenBank/DDBJ databases">
        <title>Transcriptome Analysis of Halomonas alkalicola CICC 11012s to Identify the Genes Involved in Alkaline Tolerances.</title>
        <authorList>
            <person name="Zhai L."/>
        </authorList>
    </citation>
    <scope>NUCLEOTIDE SEQUENCE [LARGE SCALE GENOMIC DNA]</scope>
    <source>
        <strain evidence="2 3">CICC 11012s</strain>
    </source>
</reference>
<protein>
    <recommendedName>
        <fullName evidence="4">Lipoprotein</fullName>
    </recommendedName>
</protein>
<dbReference type="PROSITE" id="PS51257">
    <property type="entry name" value="PROKAR_LIPOPROTEIN"/>
    <property type="match status" value="1"/>
</dbReference>
<accession>A0ABY9H742</accession>
<dbReference type="Proteomes" id="UP001235344">
    <property type="component" value="Chromosome"/>
</dbReference>